<dbReference type="NCBIfam" id="TIGR03164">
    <property type="entry name" value="UHCUDC"/>
    <property type="match status" value="1"/>
</dbReference>
<dbReference type="InterPro" id="IPR017580">
    <property type="entry name" value="OHCU_decarboxylase-1"/>
</dbReference>
<dbReference type="EC" id="4.1.1.97" evidence="6"/>
<protein>
    <recommendedName>
        <fullName evidence="6">2-oxo-4-hydroxy-4-carboxy-5-ureidoimidazoline decarboxylase</fullName>
        <ecNumber evidence="6">4.1.1.97</ecNumber>
    </recommendedName>
    <alternativeName>
        <fullName evidence="12">Parahox neighbor</fullName>
    </alternativeName>
    <alternativeName>
        <fullName evidence="11">Ureidoimidazoline (2-oxo-4-hydroxy-4-carboxy-5-) decarboxylase</fullName>
    </alternativeName>
</protein>
<organism evidence="14 15">
    <name type="scientific">Hymenochirus boettgeri</name>
    <name type="common">Congo dwarf clawed frog</name>
    <dbReference type="NCBI Taxonomy" id="247094"/>
    <lineage>
        <taxon>Eukaryota</taxon>
        <taxon>Metazoa</taxon>
        <taxon>Chordata</taxon>
        <taxon>Craniata</taxon>
        <taxon>Vertebrata</taxon>
        <taxon>Euteleostomi</taxon>
        <taxon>Amphibia</taxon>
        <taxon>Batrachia</taxon>
        <taxon>Anura</taxon>
        <taxon>Pipoidea</taxon>
        <taxon>Pipidae</taxon>
        <taxon>Pipinae</taxon>
        <taxon>Hymenochirus</taxon>
    </lineage>
</organism>
<comment type="catalytic activity">
    <reaction evidence="1">
        <text>5-hydroxy-2-oxo-4-ureido-2,5-dihydro-1H-imidazole-5-carboxylate + H(+) = (S)-allantoin + CO2</text>
        <dbReference type="Rhea" id="RHEA:26301"/>
        <dbReference type="ChEBI" id="CHEBI:15378"/>
        <dbReference type="ChEBI" id="CHEBI:15678"/>
        <dbReference type="ChEBI" id="CHEBI:16526"/>
        <dbReference type="ChEBI" id="CHEBI:58639"/>
        <dbReference type="EC" id="4.1.1.97"/>
    </reaction>
</comment>
<dbReference type="GO" id="GO:0006144">
    <property type="term" value="P:purine nucleobase metabolic process"/>
    <property type="evidence" value="ECO:0007669"/>
    <property type="project" value="UniProtKB-KW"/>
</dbReference>
<evidence type="ECO:0000256" key="7">
    <source>
        <dbReference type="ARBA" id="ARBA00022631"/>
    </source>
</evidence>
<name>A0A8T2KE26_9PIPI</name>
<keyword evidence="7" id="KW-0659">Purine metabolism</keyword>
<accession>A0A8T2KE26</accession>
<gene>
    <name evidence="14" type="ORF">GDO86_004596</name>
</gene>
<comment type="pathway">
    <text evidence="4">Purine metabolism; urate degradation; (S)-allantoin from urate: step 3/3.</text>
</comment>
<dbReference type="InterPro" id="IPR018020">
    <property type="entry name" value="OHCU_decarboxylase"/>
</dbReference>
<keyword evidence="15" id="KW-1185">Reference proteome</keyword>
<evidence type="ECO:0000256" key="12">
    <source>
        <dbReference type="ARBA" id="ARBA00032116"/>
    </source>
</evidence>
<evidence type="ECO:0000256" key="5">
    <source>
        <dbReference type="ARBA" id="ARBA00005793"/>
    </source>
</evidence>
<dbReference type="GO" id="GO:0019628">
    <property type="term" value="P:urate catabolic process"/>
    <property type="evidence" value="ECO:0007669"/>
    <property type="project" value="TreeGrafter"/>
</dbReference>
<dbReference type="InterPro" id="IPR036778">
    <property type="entry name" value="OHCU_decarboxylase_sf"/>
</dbReference>
<dbReference type="Proteomes" id="UP000812440">
    <property type="component" value="Chromosome 2"/>
</dbReference>
<evidence type="ECO:0000256" key="4">
    <source>
        <dbReference type="ARBA" id="ARBA00004754"/>
    </source>
</evidence>
<proteinExistence type="inferred from homology"/>
<dbReference type="OrthoDB" id="9970124at2759"/>
<evidence type="ECO:0000256" key="11">
    <source>
        <dbReference type="ARBA" id="ARBA00030624"/>
    </source>
</evidence>
<evidence type="ECO:0000256" key="1">
    <source>
        <dbReference type="ARBA" id="ARBA00001163"/>
    </source>
</evidence>
<sequence>MPFNQYCKELKGISTHKIDFLESSSIDEREVKELCLTFRSSIEQTGARREGILDIFGNIVEKCPLITGAIWSKIPFQVYLAVEECVSEFIDSLSSSGKEGILRCHPDLCGRDLTRGTLTEESQNEQSQAGLTSLNPMEREILNHLNLQYKEKFGFTFVICAKMSDKNKITQELNSRLQNDPCQELQNGIDQVKKICHLRIQDIFFHGKIPTKL</sequence>
<keyword evidence="9" id="KW-0576">Peroxisome</keyword>
<dbReference type="Pfam" id="PF09349">
    <property type="entry name" value="OHCU_decarbox"/>
    <property type="match status" value="1"/>
</dbReference>
<evidence type="ECO:0000259" key="13">
    <source>
        <dbReference type="Pfam" id="PF09349"/>
    </source>
</evidence>
<dbReference type="PANTHER" id="PTHR43466:SF1">
    <property type="entry name" value="2-OXO-4-HYDROXY-4-CARBOXY-5-UREIDOIMIDAZOLINE DECARBOXYLASE-RELATED"/>
    <property type="match status" value="1"/>
</dbReference>
<evidence type="ECO:0000256" key="10">
    <source>
        <dbReference type="ARBA" id="ARBA00023239"/>
    </source>
</evidence>
<evidence type="ECO:0000256" key="3">
    <source>
        <dbReference type="ARBA" id="ARBA00004275"/>
    </source>
</evidence>
<dbReference type="Gene3D" id="1.10.3330.10">
    <property type="entry name" value="Oxo-4-hydroxy-4-carboxy-5-ureidoimidazoline decarboxylase"/>
    <property type="match status" value="1"/>
</dbReference>
<feature type="domain" description="Oxo-4-hydroxy-4-carboxy-5-ureidoimidazoline decarboxylase" evidence="13">
    <location>
        <begin position="49"/>
        <end position="201"/>
    </location>
</feature>
<keyword evidence="10" id="KW-0456">Lyase</keyword>
<comment type="function">
    <text evidence="2">Catalyzes the stereoselective decarboxylation of 2-oxo-4-hydroxy-4-carboxy-5-ureidoimidazoline (OHCU) to (S)-allantoin.</text>
</comment>
<evidence type="ECO:0000256" key="8">
    <source>
        <dbReference type="ARBA" id="ARBA00022793"/>
    </source>
</evidence>
<dbReference type="PANTHER" id="PTHR43466">
    <property type="entry name" value="2-OXO-4-HYDROXY-4-CARBOXY-5-UREIDOIMIDAZOLINE DECARBOXYLASE-RELATED"/>
    <property type="match status" value="1"/>
</dbReference>
<dbReference type="SUPFAM" id="SSF158694">
    <property type="entry name" value="UraD-Like"/>
    <property type="match status" value="1"/>
</dbReference>
<keyword evidence="8" id="KW-0210">Decarboxylase</keyword>
<dbReference type="EMBL" id="JAACNH010000002">
    <property type="protein sequence ID" value="KAG8452861.1"/>
    <property type="molecule type" value="Genomic_DNA"/>
</dbReference>
<evidence type="ECO:0000313" key="15">
    <source>
        <dbReference type="Proteomes" id="UP000812440"/>
    </source>
</evidence>
<evidence type="ECO:0000256" key="6">
    <source>
        <dbReference type="ARBA" id="ARBA00012257"/>
    </source>
</evidence>
<comment type="similarity">
    <text evidence="5">Belongs to the OHCU decarboxylase family.</text>
</comment>
<evidence type="ECO:0000256" key="9">
    <source>
        <dbReference type="ARBA" id="ARBA00023140"/>
    </source>
</evidence>
<evidence type="ECO:0000313" key="14">
    <source>
        <dbReference type="EMBL" id="KAG8452861.1"/>
    </source>
</evidence>
<comment type="caution">
    <text evidence="14">The sequence shown here is derived from an EMBL/GenBank/DDBJ whole genome shotgun (WGS) entry which is preliminary data.</text>
</comment>
<evidence type="ECO:0000256" key="2">
    <source>
        <dbReference type="ARBA" id="ARBA00002506"/>
    </source>
</evidence>
<dbReference type="GO" id="GO:0005777">
    <property type="term" value="C:peroxisome"/>
    <property type="evidence" value="ECO:0007669"/>
    <property type="project" value="UniProtKB-SubCell"/>
</dbReference>
<reference evidence="14" key="1">
    <citation type="thesis" date="2020" institute="ProQuest LLC" country="789 East Eisenhower Parkway, Ann Arbor, MI, USA">
        <title>Comparative Genomics and Chromosome Evolution.</title>
        <authorList>
            <person name="Mudd A.B."/>
        </authorList>
    </citation>
    <scope>NUCLEOTIDE SEQUENCE</scope>
    <source>
        <strain evidence="14">Female2</strain>
        <tissue evidence="14">Blood</tissue>
    </source>
</reference>
<comment type="subcellular location">
    <subcellularLocation>
        <location evidence="3">Peroxisome</location>
    </subcellularLocation>
</comment>
<dbReference type="GO" id="GO:0000255">
    <property type="term" value="P:allantoin metabolic process"/>
    <property type="evidence" value="ECO:0007669"/>
    <property type="project" value="InterPro"/>
</dbReference>
<dbReference type="AlphaFoldDB" id="A0A8T2KE26"/>
<dbReference type="FunFam" id="1.10.3330.10:FF:000001">
    <property type="entry name" value="2-oxo-4-hydroxy-4-carboxy-5-ureidoimidazoline decarboxylase"/>
    <property type="match status" value="1"/>
</dbReference>
<dbReference type="GO" id="GO:0051997">
    <property type="term" value="F:2-oxo-4-hydroxy-4-carboxy-5-ureidoimidazoline decarboxylase activity"/>
    <property type="evidence" value="ECO:0007669"/>
    <property type="project" value="UniProtKB-EC"/>
</dbReference>